<evidence type="ECO:0000256" key="1">
    <source>
        <dbReference type="SAM" id="Phobius"/>
    </source>
</evidence>
<accession>A0A1P8WCB8</accession>
<feature type="transmembrane region" description="Helical" evidence="1">
    <location>
        <begin position="99"/>
        <end position="117"/>
    </location>
</feature>
<dbReference type="KEGG" id="fmr:Fuma_01299"/>
<dbReference type="EMBL" id="CP017641">
    <property type="protein sequence ID" value="APZ91708.1"/>
    <property type="molecule type" value="Genomic_DNA"/>
</dbReference>
<keyword evidence="1" id="KW-0812">Transmembrane</keyword>
<evidence type="ECO:0000313" key="3">
    <source>
        <dbReference type="Proteomes" id="UP000187735"/>
    </source>
</evidence>
<dbReference type="OrthoDB" id="286412at2"/>
<dbReference type="STRING" id="1891926.Fuma_01299"/>
<name>A0A1P8WCB8_9PLAN</name>
<keyword evidence="1" id="KW-1133">Transmembrane helix</keyword>
<keyword evidence="1" id="KW-0472">Membrane</keyword>
<sequence>MDAVFELFHSLVNVFWSLLDVVVAFVKVILPWLPLLAWIAFWSLAVNWVKTFDILRRGGFIGVLLLMFVAVIVWGAVAPPIDGAHTIFGLTVSNYAGKFIYVTMLTCITLLCGSVQMSGTFGNLIDFSDEDEAADEHGHGAHAH</sequence>
<organism evidence="2 3">
    <name type="scientific">Fuerstiella marisgermanici</name>
    <dbReference type="NCBI Taxonomy" id="1891926"/>
    <lineage>
        <taxon>Bacteria</taxon>
        <taxon>Pseudomonadati</taxon>
        <taxon>Planctomycetota</taxon>
        <taxon>Planctomycetia</taxon>
        <taxon>Planctomycetales</taxon>
        <taxon>Planctomycetaceae</taxon>
        <taxon>Fuerstiella</taxon>
    </lineage>
</organism>
<reference evidence="2 3" key="1">
    <citation type="journal article" date="2016" name="Front. Microbiol.">
        <title>Fuerstia marisgermanicae gen. nov., sp. nov., an Unusual Member of the Phylum Planctomycetes from the German Wadden Sea.</title>
        <authorList>
            <person name="Kohn T."/>
            <person name="Heuer A."/>
            <person name="Jogler M."/>
            <person name="Vollmers J."/>
            <person name="Boedeker C."/>
            <person name="Bunk B."/>
            <person name="Rast P."/>
            <person name="Borchert D."/>
            <person name="Glockner I."/>
            <person name="Freese H.M."/>
            <person name="Klenk H.P."/>
            <person name="Overmann J."/>
            <person name="Kaster A.K."/>
            <person name="Rohde M."/>
            <person name="Wiegand S."/>
            <person name="Jogler C."/>
        </authorList>
    </citation>
    <scope>NUCLEOTIDE SEQUENCE [LARGE SCALE GENOMIC DNA]</scope>
    <source>
        <strain evidence="2 3">NH11</strain>
    </source>
</reference>
<dbReference type="Proteomes" id="UP000187735">
    <property type="component" value="Chromosome"/>
</dbReference>
<feature type="transmembrane region" description="Helical" evidence="1">
    <location>
        <begin position="61"/>
        <end position="79"/>
    </location>
</feature>
<protein>
    <submittedName>
        <fullName evidence="2">Uncharacterized protein</fullName>
    </submittedName>
</protein>
<dbReference type="AlphaFoldDB" id="A0A1P8WCB8"/>
<gene>
    <name evidence="2" type="ORF">Fuma_01299</name>
</gene>
<dbReference type="RefSeq" id="WP_077023427.1">
    <property type="nucleotide sequence ID" value="NZ_CP017641.1"/>
</dbReference>
<feature type="transmembrane region" description="Helical" evidence="1">
    <location>
        <begin position="32"/>
        <end position="49"/>
    </location>
</feature>
<proteinExistence type="predicted"/>
<keyword evidence="3" id="KW-1185">Reference proteome</keyword>
<evidence type="ECO:0000313" key="2">
    <source>
        <dbReference type="EMBL" id="APZ91708.1"/>
    </source>
</evidence>